<dbReference type="Pfam" id="PF00059">
    <property type="entry name" value="Lectin_C"/>
    <property type="match status" value="1"/>
</dbReference>
<feature type="region of interest" description="Disordered" evidence="1">
    <location>
        <begin position="222"/>
        <end position="256"/>
    </location>
</feature>
<dbReference type="SMART" id="SM00034">
    <property type="entry name" value="CLECT"/>
    <property type="match status" value="1"/>
</dbReference>
<sequence length="453" mass="49497">MNHNPFEVNAEEQESLVSMSMSGTTTSGASTAAARLQHNEPAAAAAANNNFRENFALKMQSHYNMKPSTSSGNISTNTSNTVSTAASASGLSHHPTNLATPSIGAPINMSYAPPVHEGQQQLQQEQQFTVYPTNTDKRNYNNSSSYTYIGSGDGDAYKQGAMLEQEGNNNNYTTMDYIKEVGDDCFDSCRANVNALPRWVKLGVGAFLCLWVMIVLGEHYHDSSSKGQNSSPSKGDSSKNSDDDNNNNSNDDSSVSMRNHNAMLHNCAAVGNYYFGDPVFEYNGHSYQLIGDIVHYNITNPHGAGFSFFDALNHARSRCVGGKPGYLASIESEEENVFLAGKVKEVLNKQDANVSLDEHGIDVWLGGNDMTNSANFEWLSANSKSDGTVFWKYRQAVSGVYSNFGVRADTVGGENCVRMRVADSTAQWWDESCYKKLAFAFVEFDSMLVPNEL</sequence>
<gene>
    <name evidence="3" type="ORF">LDAN0321_LOCUS1154</name>
</gene>
<feature type="compositionally biased region" description="Low complexity" evidence="1">
    <location>
        <begin position="18"/>
        <end position="33"/>
    </location>
</feature>
<dbReference type="CDD" id="cd00037">
    <property type="entry name" value="CLECT"/>
    <property type="match status" value="1"/>
</dbReference>
<dbReference type="PANTHER" id="PTHR22803">
    <property type="entry name" value="MANNOSE, PHOSPHOLIPASE, LECTIN RECEPTOR RELATED"/>
    <property type="match status" value="1"/>
</dbReference>
<dbReference type="SUPFAM" id="SSF56436">
    <property type="entry name" value="C-type lectin-like"/>
    <property type="match status" value="1"/>
</dbReference>
<organism evidence="3">
    <name type="scientific">Leptocylindrus danicus</name>
    <dbReference type="NCBI Taxonomy" id="163516"/>
    <lineage>
        <taxon>Eukaryota</taxon>
        <taxon>Sar</taxon>
        <taxon>Stramenopiles</taxon>
        <taxon>Ochrophyta</taxon>
        <taxon>Bacillariophyta</taxon>
        <taxon>Coscinodiscophyceae</taxon>
        <taxon>Chaetocerotophycidae</taxon>
        <taxon>Leptocylindrales</taxon>
        <taxon>Leptocylindraceae</taxon>
        <taxon>Leptocylindrus</taxon>
    </lineage>
</organism>
<proteinExistence type="predicted"/>
<protein>
    <recommendedName>
        <fullName evidence="2">C-type lectin domain-containing protein</fullName>
    </recommendedName>
</protein>
<dbReference type="EMBL" id="HBGY01001698">
    <property type="protein sequence ID" value="CAD9557452.1"/>
    <property type="molecule type" value="Transcribed_RNA"/>
</dbReference>
<reference evidence="3" key="1">
    <citation type="submission" date="2021-01" db="EMBL/GenBank/DDBJ databases">
        <authorList>
            <person name="Corre E."/>
            <person name="Pelletier E."/>
            <person name="Niang G."/>
            <person name="Scheremetjew M."/>
            <person name="Finn R."/>
            <person name="Kale V."/>
            <person name="Holt S."/>
            <person name="Cochrane G."/>
            <person name="Meng A."/>
            <person name="Brown T."/>
            <person name="Cohen L."/>
        </authorList>
    </citation>
    <scope>NUCLEOTIDE SEQUENCE</scope>
    <source>
        <strain evidence="3">B650</strain>
    </source>
</reference>
<feature type="domain" description="C-type lectin" evidence="2">
    <location>
        <begin position="313"/>
        <end position="439"/>
    </location>
</feature>
<dbReference type="InterPro" id="IPR001304">
    <property type="entry name" value="C-type_lectin-like"/>
</dbReference>
<feature type="region of interest" description="Disordered" evidence="1">
    <location>
        <begin position="63"/>
        <end position="95"/>
    </location>
</feature>
<feature type="compositionally biased region" description="Low complexity" evidence="1">
    <location>
        <begin position="68"/>
        <end position="89"/>
    </location>
</feature>
<feature type="region of interest" description="Disordered" evidence="1">
    <location>
        <begin position="1"/>
        <end position="33"/>
    </location>
</feature>
<dbReference type="PROSITE" id="PS50041">
    <property type="entry name" value="C_TYPE_LECTIN_2"/>
    <property type="match status" value="1"/>
</dbReference>
<name>A0A7S2JV82_9STRA</name>
<dbReference type="InterPro" id="IPR050111">
    <property type="entry name" value="C-type_lectin/snaclec_domain"/>
</dbReference>
<dbReference type="AlphaFoldDB" id="A0A7S2JV82"/>
<feature type="compositionally biased region" description="Low complexity" evidence="1">
    <location>
        <begin position="225"/>
        <end position="235"/>
    </location>
</feature>
<evidence type="ECO:0000256" key="1">
    <source>
        <dbReference type="SAM" id="MobiDB-lite"/>
    </source>
</evidence>
<dbReference type="InterPro" id="IPR016187">
    <property type="entry name" value="CTDL_fold"/>
</dbReference>
<evidence type="ECO:0000259" key="2">
    <source>
        <dbReference type="PROSITE" id="PS50041"/>
    </source>
</evidence>
<dbReference type="Gene3D" id="3.10.100.10">
    <property type="entry name" value="Mannose-Binding Protein A, subunit A"/>
    <property type="match status" value="1"/>
</dbReference>
<feature type="compositionally biased region" description="Low complexity" evidence="1">
    <location>
        <begin position="246"/>
        <end position="256"/>
    </location>
</feature>
<evidence type="ECO:0000313" key="3">
    <source>
        <dbReference type="EMBL" id="CAD9557452.1"/>
    </source>
</evidence>
<dbReference type="InterPro" id="IPR016186">
    <property type="entry name" value="C-type_lectin-like/link_sf"/>
</dbReference>
<accession>A0A7S2JV82</accession>